<organism evidence="2 3">
    <name type="scientific">Fonsecaea multimorphosa CBS 102226</name>
    <dbReference type="NCBI Taxonomy" id="1442371"/>
    <lineage>
        <taxon>Eukaryota</taxon>
        <taxon>Fungi</taxon>
        <taxon>Dikarya</taxon>
        <taxon>Ascomycota</taxon>
        <taxon>Pezizomycotina</taxon>
        <taxon>Eurotiomycetes</taxon>
        <taxon>Chaetothyriomycetidae</taxon>
        <taxon>Chaetothyriales</taxon>
        <taxon>Herpotrichiellaceae</taxon>
        <taxon>Fonsecaea</taxon>
    </lineage>
</organism>
<proteinExistence type="predicted"/>
<dbReference type="VEuPathDB" id="FungiDB:Z520_00744"/>
<keyword evidence="3" id="KW-1185">Reference proteome</keyword>
<feature type="compositionally biased region" description="Pro residues" evidence="1">
    <location>
        <begin position="49"/>
        <end position="61"/>
    </location>
</feature>
<dbReference type="EMBL" id="KN848062">
    <property type="protein sequence ID" value="KIY04052.1"/>
    <property type="molecule type" value="Genomic_DNA"/>
</dbReference>
<evidence type="ECO:0000313" key="3">
    <source>
        <dbReference type="Proteomes" id="UP000053411"/>
    </source>
</evidence>
<feature type="compositionally biased region" description="Basic and acidic residues" evidence="1">
    <location>
        <begin position="39"/>
        <end position="48"/>
    </location>
</feature>
<evidence type="ECO:0000313" key="2">
    <source>
        <dbReference type="EMBL" id="KIY04052.1"/>
    </source>
</evidence>
<reference evidence="2 3" key="1">
    <citation type="submission" date="2015-01" db="EMBL/GenBank/DDBJ databases">
        <title>The Genome Sequence of Fonsecaea multimorphosa CBS 102226.</title>
        <authorList>
            <consortium name="The Broad Institute Genomics Platform"/>
            <person name="Cuomo C."/>
            <person name="de Hoog S."/>
            <person name="Gorbushina A."/>
            <person name="Stielow B."/>
            <person name="Teixiera M."/>
            <person name="Abouelleil A."/>
            <person name="Chapman S.B."/>
            <person name="Priest M."/>
            <person name="Young S.K."/>
            <person name="Wortman J."/>
            <person name="Nusbaum C."/>
            <person name="Birren B."/>
        </authorList>
    </citation>
    <scope>NUCLEOTIDE SEQUENCE [LARGE SCALE GENOMIC DNA]</scope>
    <source>
        <strain evidence="2 3">CBS 102226</strain>
    </source>
</reference>
<sequence length="61" mass="6506">MSEKVKMIISGDPACTVRPPRPRPSDPSPTIDIDDSTGDDGRTVEPIRPDTPPPQPQGGAR</sequence>
<dbReference type="RefSeq" id="XP_016638174.1">
    <property type="nucleotide sequence ID" value="XM_016771264.1"/>
</dbReference>
<protein>
    <submittedName>
        <fullName evidence="2">Uncharacterized protein</fullName>
    </submittedName>
</protein>
<gene>
    <name evidence="2" type="ORF">Z520_00744</name>
</gene>
<accession>A0A0D2J3T6</accession>
<name>A0A0D2J3T6_9EURO</name>
<dbReference type="GeneID" id="27706490"/>
<evidence type="ECO:0000256" key="1">
    <source>
        <dbReference type="SAM" id="MobiDB-lite"/>
    </source>
</evidence>
<dbReference type="Proteomes" id="UP000053411">
    <property type="component" value="Unassembled WGS sequence"/>
</dbReference>
<feature type="region of interest" description="Disordered" evidence="1">
    <location>
        <begin position="1"/>
        <end position="61"/>
    </location>
</feature>
<dbReference type="AlphaFoldDB" id="A0A0D2J3T6"/>